<dbReference type="Pfam" id="PF04773">
    <property type="entry name" value="FecR"/>
    <property type="match status" value="1"/>
</dbReference>
<feature type="signal peptide" evidence="2">
    <location>
        <begin position="1"/>
        <end position="32"/>
    </location>
</feature>
<feature type="chain" id="PRO_5020715646" evidence="2">
    <location>
        <begin position="33"/>
        <end position="627"/>
    </location>
</feature>
<dbReference type="InterPro" id="IPR006860">
    <property type="entry name" value="FecR"/>
</dbReference>
<dbReference type="EMBL" id="SNZP01000004">
    <property type="protein sequence ID" value="TDR80618.1"/>
    <property type="molecule type" value="Genomic_DNA"/>
</dbReference>
<dbReference type="AlphaFoldDB" id="A0A4R7B7D7"/>
<protein>
    <submittedName>
        <fullName evidence="4">FecR family protein</fullName>
    </submittedName>
</protein>
<keyword evidence="5" id="KW-1185">Reference proteome</keyword>
<evidence type="ECO:0000256" key="1">
    <source>
        <dbReference type="SAM" id="MobiDB-lite"/>
    </source>
</evidence>
<reference evidence="4 5" key="1">
    <citation type="submission" date="2019-03" db="EMBL/GenBank/DDBJ databases">
        <title>Genomic Encyclopedia of Type Strains, Phase III (KMG-III): the genomes of soil and plant-associated and newly described type strains.</title>
        <authorList>
            <person name="Whitman W."/>
        </authorList>
    </citation>
    <scope>NUCLEOTIDE SEQUENCE [LARGE SCALE GENOMIC DNA]</scope>
    <source>
        <strain evidence="4 5">CECT 8976</strain>
    </source>
</reference>
<comment type="caution">
    <text evidence="4">The sequence shown here is derived from an EMBL/GenBank/DDBJ whole genome shotgun (WGS) entry which is preliminary data.</text>
</comment>
<name>A0A4R7B7D7_9NEIS</name>
<feature type="domain" description="FecR protein" evidence="3">
    <location>
        <begin position="172"/>
        <end position="256"/>
    </location>
</feature>
<evidence type="ECO:0000313" key="4">
    <source>
        <dbReference type="EMBL" id="TDR80618.1"/>
    </source>
</evidence>
<evidence type="ECO:0000256" key="2">
    <source>
        <dbReference type="SAM" id="SignalP"/>
    </source>
</evidence>
<evidence type="ECO:0000259" key="3">
    <source>
        <dbReference type="Pfam" id="PF04773"/>
    </source>
</evidence>
<accession>A0A4R7B7D7</accession>
<proteinExistence type="predicted"/>
<feature type="region of interest" description="Disordered" evidence="1">
    <location>
        <begin position="329"/>
        <end position="348"/>
    </location>
</feature>
<dbReference type="Proteomes" id="UP000295611">
    <property type="component" value="Unassembled WGS sequence"/>
</dbReference>
<keyword evidence="2" id="KW-0732">Signal</keyword>
<organism evidence="4 5">
    <name type="scientific">Paludibacterium purpuratum</name>
    <dbReference type="NCBI Taxonomy" id="1144873"/>
    <lineage>
        <taxon>Bacteria</taxon>
        <taxon>Pseudomonadati</taxon>
        <taxon>Pseudomonadota</taxon>
        <taxon>Betaproteobacteria</taxon>
        <taxon>Neisseriales</taxon>
        <taxon>Chromobacteriaceae</taxon>
        <taxon>Paludibacterium</taxon>
    </lineage>
</organism>
<gene>
    <name evidence="4" type="ORF">DFP86_104116</name>
</gene>
<evidence type="ECO:0000313" key="5">
    <source>
        <dbReference type="Proteomes" id="UP000295611"/>
    </source>
</evidence>
<sequence>MPTTPDRKKTILPEWLGRVVCLAALAMVSVHASGAATCAFDAHGRQIAPAIEPTAVDPHTGHNWGGIGGTGIRTASAVAKPGQDDGWGGIGGTGVKHAAPLPAGLVADRGTATEHEGWGGIGGTGISHTPAGGQSHLAGYVLFASGQTMARQGELPARMLARGDAICEGDAVATQAGMLQIRMADQGSVMLYSGSKLHIDTFNLPAKIDGSERLAMTLTEGGMRAMTGEIGHVNKANYLIQTPAAQIHIRGTDHQVFHVPAAVGRFGNVAPGTYNHVISGGTTMLNGAGSVRLEPAQSGFIPLNNGQPHVIEALPEVLRTLPLRGALRATGTSSTGKTDSADAGITSPLDPLTAMPDRIVSNSVALDFNVDPVDSPAMSAYVGATLSGGNVALGAIDGNTDEAWRIGVDPRYGIPLYAVTANPSTDWQLLFFVDDDTVQPVQFQSTEHDLDGAKVYWGIYYGGASSDINGDWQYADAHAYAFAPGGSTPLSVIQAMTGSLTYSTVVGSTAPIDENASAGGRLNSLSMGVRFDGNPQVTSYNINVTDGQNRVWNASATGSVSLAGFKNGQMQLSGGCTGCQSSTITATGTAAGVLIGQHAGGAITSYTLQTNQPDQNQSVSGVAVLKH</sequence>
<dbReference type="RefSeq" id="WP_166642172.1">
    <property type="nucleotide sequence ID" value="NZ_SNZP01000004.1"/>
</dbReference>